<organism evidence="1 2">
    <name type="scientific">Panagrolaimus sp. PS1159</name>
    <dbReference type="NCBI Taxonomy" id="55785"/>
    <lineage>
        <taxon>Eukaryota</taxon>
        <taxon>Metazoa</taxon>
        <taxon>Ecdysozoa</taxon>
        <taxon>Nematoda</taxon>
        <taxon>Chromadorea</taxon>
        <taxon>Rhabditida</taxon>
        <taxon>Tylenchina</taxon>
        <taxon>Panagrolaimomorpha</taxon>
        <taxon>Panagrolaimoidea</taxon>
        <taxon>Panagrolaimidae</taxon>
        <taxon>Panagrolaimus</taxon>
    </lineage>
</organism>
<dbReference type="WBParaSite" id="PS1159_v2.g16792.t1">
    <property type="protein sequence ID" value="PS1159_v2.g16792.t1"/>
    <property type="gene ID" value="PS1159_v2.g16792"/>
</dbReference>
<proteinExistence type="predicted"/>
<protein>
    <submittedName>
        <fullName evidence="2">Uncharacterized protein</fullName>
    </submittedName>
</protein>
<accession>A0AC35FF18</accession>
<sequence>MLSSFLVTSERANPELYTYDRTTTEEGSRPFPCWLCCYNRRLREQNPASPSGTVNQRLAALRLAIRDVFEHTIVNAGQAGVSEAQPVGDPQAQPDDDPQGQAAEQSEQNPASPSGTVNQRLAALRLAIRDVIEHTIVNAGQAGVSEAQPVGDPQAQGQAAEQSGQKDNKKFFGKGRI</sequence>
<dbReference type="Proteomes" id="UP000887580">
    <property type="component" value="Unplaced"/>
</dbReference>
<reference evidence="2" key="1">
    <citation type="submission" date="2022-11" db="UniProtKB">
        <authorList>
            <consortium name="WormBaseParasite"/>
        </authorList>
    </citation>
    <scope>IDENTIFICATION</scope>
</reference>
<name>A0AC35FF18_9BILA</name>
<evidence type="ECO:0000313" key="2">
    <source>
        <dbReference type="WBParaSite" id="PS1159_v2.g16792.t1"/>
    </source>
</evidence>
<evidence type="ECO:0000313" key="1">
    <source>
        <dbReference type="Proteomes" id="UP000887580"/>
    </source>
</evidence>